<accession>A0A833H5T6</accession>
<organism evidence="1 2">
    <name type="scientific">Leptonema illini</name>
    <dbReference type="NCBI Taxonomy" id="183"/>
    <lineage>
        <taxon>Bacteria</taxon>
        <taxon>Pseudomonadati</taxon>
        <taxon>Spirochaetota</taxon>
        <taxon>Spirochaetia</taxon>
        <taxon>Leptospirales</taxon>
        <taxon>Leptospiraceae</taxon>
        <taxon>Leptonema</taxon>
    </lineage>
</organism>
<evidence type="ECO:0000313" key="2">
    <source>
        <dbReference type="Proteomes" id="UP000460298"/>
    </source>
</evidence>
<comment type="caution">
    <text evidence="1">The sequence shown here is derived from an EMBL/GenBank/DDBJ whole genome shotgun (WGS) entry which is preliminary data.</text>
</comment>
<evidence type="ECO:0000313" key="1">
    <source>
        <dbReference type="EMBL" id="KAB2935438.1"/>
    </source>
</evidence>
<proteinExistence type="predicted"/>
<name>A0A833H5T6_9LEPT</name>
<dbReference type="EMBL" id="WBUI01000001">
    <property type="protein sequence ID" value="KAB2935438.1"/>
    <property type="molecule type" value="Genomic_DNA"/>
</dbReference>
<dbReference type="AlphaFoldDB" id="A0A833H5T6"/>
<dbReference type="Proteomes" id="UP000460298">
    <property type="component" value="Unassembled WGS sequence"/>
</dbReference>
<reference evidence="1 2" key="1">
    <citation type="submission" date="2019-10" db="EMBL/GenBank/DDBJ databases">
        <title>Extracellular Electron Transfer in a Candidatus Methanoperedens spp. Enrichment Culture.</title>
        <authorList>
            <person name="Berger S."/>
            <person name="Rangel Shaw D."/>
            <person name="Berben T."/>
            <person name="In 'T Zandt M."/>
            <person name="Frank J."/>
            <person name="Reimann J."/>
            <person name="Jetten M.S.M."/>
            <person name="Welte C.U."/>
        </authorList>
    </citation>
    <scope>NUCLEOTIDE SEQUENCE [LARGE SCALE GENOMIC DNA]</scope>
    <source>
        <strain evidence="1">SB12</strain>
    </source>
</reference>
<protein>
    <submittedName>
        <fullName evidence="1">Uncharacterized protein</fullName>
    </submittedName>
</protein>
<sequence>MIGLLVLPFLLLSGCTIFFGHAFSGAAKTVEYPRSIAYGRTEGDYINCKAIMDGRVKGVATSQAYAWRQNGIKTGAVVDSGILLYGFYYAVSTPFYWLLGTPIAAPFVWYAAEMEGPPVYDSSSGFICAFPEGENDRSPLDFCTFRFAEEISKRQICVCSFFREVE</sequence>
<gene>
    <name evidence="1" type="ORF">F9K24_01540</name>
</gene>